<evidence type="ECO:0000256" key="1">
    <source>
        <dbReference type="ARBA" id="ARBA00002204"/>
    </source>
</evidence>
<keyword evidence="3 7" id="KW-0378">Hydrolase</keyword>
<feature type="binding site" evidence="7">
    <location>
        <position position="173"/>
    </location>
    <ligand>
        <name>Zn(2+)</name>
        <dbReference type="ChEBI" id="CHEBI:29105"/>
        <label>1</label>
    </ligand>
</feature>
<protein>
    <recommendedName>
        <fullName evidence="7">Kynurenine formamidase</fullName>
        <shortName evidence="7">KFA</shortName>
        <shortName evidence="7">KFase</shortName>
        <ecNumber evidence="7">3.5.1.9</ecNumber>
    </recommendedName>
    <alternativeName>
        <fullName evidence="7">Arylformamidase</fullName>
    </alternativeName>
    <alternativeName>
        <fullName evidence="7">N-formylkynurenine formamidase</fullName>
        <shortName evidence="7">FKF</shortName>
    </alternativeName>
</protein>
<reference evidence="8 9" key="1">
    <citation type="submission" date="2023-07" db="EMBL/GenBank/DDBJ databases">
        <title>Genomic Encyclopedia of Type Strains, Phase IV (KMG-IV): sequencing the most valuable type-strain genomes for metagenomic binning, comparative biology and taxonomic classification.</title>
        <authorList>
            <person name="Goeker M."/>
        </authorList>
    </citation>
    <scope>NUCLEOTIDE SEQUENCE [LARGE SCALE GENOMIC DNA]</scope>
    <source>
        <strain evidence="8 9">DSM 23494</strain>
    </source>
</reference>
<gene>
    <name evidence="7" type="primary">kynB</name>
    <name evidence="8" type="ORF">J2S17_004384</name>
</gene>
<dbReference type="EMBL" id="JAUSUB010000024">
    <property type="protein sequence ID" value="MDQ0272492.1"/>
    <property type="molecule type" value="Genomic_DNA"/>
</dbReference>
<keyword evidence="4 7" id="KW-0862">Zinc</keyword>
<comment type="similarity">
    <text evidence="7">Belongs to the Cyclase 1 superfamily. KynB family.</text>
</comment>
<comment type="pathway">
    <text evidence="7">Amino-acid degradation; L-tryptophan degradation via kynurenine pathway; L-kynurenine from L-tryptophan: step 2/2.</text>
</comment>
<sequence length="216" mass="24131">MKNNKWIDISQPLTNEISHWPGDTAFTYVTSFTKEQTGSVNIGRITTSLHTGTHVDAPYHFDDLGEKILDLDIAVFIGRARLIDVSSYERINQSVLSQFDLTGVTRLLLKTAIPNKPDLFPEKIVHLEADIAPFLKDRGVRLIGVDVPSVDSLDSKEMEAHHALYHSGVHILENIMVDYVEPGDYELIALPLPLKNADGSPVRAVIRRLTEEGLHD</sequence>
<dbReference type="Pfam" id="PF04199">
    <property type="entry name" value="Cyclase"/>
    <property type="match status" value="1"/>
</dbReference>
<comment type="cofactor">
    <cofactor evidence="7">
        <name>Zn(2+)</name>
        <dbReference type="ChEBI" id="CHEBI:29105"/>
    </cofactor>
    <text evidence="7">Binds 2 zinc ions per subunit.</text>
</comment>
<dbReference type="Proteomes" id="UP001238088">
    <property type="component" value="Unassembled WGS sequence"/>
</dbReference>
<organism evidence="8 9">
    <name type="scientific">Cytobacillus purgationiresistens</name>
    <dbReference type="NCBI Taxonomy" id="863449"/>
    <lineage>
        <taxon>Bacteria</taxon>
        <taxon>Bacillati</taxon>
        <taxon>Bacillota</taxon>
        <taxon>Bacilli</taxon>
        <taxon>Bacillales</taxon>
        <taxon>Bacillaceae</taxon>
        <taxon>Cytobacillus</taxon>
    </lineage>
</organism>
<dbReference type="InterPro" id="IPR037175">
    <property type="entry name" value="KFase_sf"/>
</dbReference>
<dbReference type="NCBIfam" id="TIGR03035">
    <property type="entry name" value="trp_arylform"/>
    <property type="match status" value="1"/>
</dbReference>
<dbReference type="SUPFAM" id="SSF102198">
    <property type="entry name" value="Putative cyclase"/>
    <property type="match status" value="1"/>
</dbReference>
<dbReference type="InterPro" id="IPR017484">
    <property type="entry name" value="Kynurenine_formamidase_bac"/>
</dbReference>
<keyword evidence="2 7" id="KW-0479">Metal-binding</keyword>
<dbReference type="PANTHER" id="PTHR31118">
    <property type="entry name" value="CYCLASE-LIKE PROTEIN 2"/>
    <property type="match status" value="1"/>
</dbReference>
<dbReference type="InterPro" id="IPR007325">
    <property type="entry name" value="KFase/CYL"/>
</dbReference>
<evidence type="ECO:0000256" key="2">
    <source>
        <dbReference type="ARBA" id="ARBA00022723"/>
    </source>
</evidence>
<comment type="function">
    <text evidence="1 7">Catalyzes the hydrolysis of N-formyl-L-kynurenine to L-kynurenine, the second step in the kynurenine pathway of tryptophan degradation.</text>
</comment>
<comment type="subunit">
    <text evidence="7">Homodimer.</text>
</comment>
<feature type="active site" description="Proton donor/acceptor" evidence="7">
    <location>
        <position position="60"/>
    </location>
</feature>
<feature type="binding site" evidence="7">
    <location>
        <position position="50"/>
    </location>
    <ligand>
        <name>Zn(2+)</name>
        <dbReference type="ChEBI" id="CHEBI:29105"/>
        <label>1</label>
    </ligand>
</feature>
<dbReference type="HAMAP" id="MF_01969">
    <property type="entry name" value="KynB"/>
    <property type="match status" value="1"/>
</dbReference>
<evidence type="ECO:0000256" key="5">
    <source>
        <dbReference type="ARBA" id="ARBA00023079"/>
    </source>
</evidence>
<dbReference type="GO" id="GO:0004061">
    <property type="term" value="F:arylformamidase activity"/>
    <property type="evidence" value="ECO:0007669"/>
    <property type="project" value="UniProtKB-EC"/>
</dbReference>
<dbReference type="RefSeq" id="WP_307477846.1">
    <property type="nucleotide sequence ID" value="NZ_JAUSUB010000024.1"/>
</dbReference>
<evidence type="ECO:0000256" key="6">
    <source>
        <dbReference type="ARBA" id="ARBA00048496"/>
    </source>
</evidence>
<name>A0ABU0AMM2_9BACI</name>
<feature type="binding site" evidence="7">
    <location>
        <position position="56"/>
    </location>
    <ligand>
        <name>Zn(2+)</name>
        <dbReference type="ChEBI" id="CHEBI:29105"/>
        <label>2</label>
    </ligand>
</feature>
<dbReference type="EC" id="3.5.1.9" evidence="7"/>
<keyword evidence="9" id="KW-1185">Reference proteome</keyword>
<evidence type="ECO:0000256" key="7">
    <source>
        <dbReference type="HAMAP-Rule" id="MF_01969"/>
    </source>
</evidence>
<feature type="binding site" evidence="7">
    <location>
        <position position="54"/>
    </location>
    <ligand>
        <name>Zn(2+)</name>
        <dbReference type="ChEBI" id="CHEBI:29105"/>
        <label>1</label>
    </ligand>
</feature>
<feature type="binding site" evidence="7">
    <location>
        <position position="161"/>
    </location>
    <ligand>
        <name>Zn(2+)</name>
        <dbReference type="ChEBI" id="CHEBI:29105"/>
        <label>2</label>
    </ligand>
</feature>
<comment type="caution">
    <text evidence="8">The sequence shown here is derived from an EMBL/GenBank/DDBJ whole genome shotgun (WGS) entry which is preliminary data.</text>
</comment>
<accession>A0ABU0AMM2</accession>
<evidence type="ECO:0000313" key="8">
    <source>
        <dbReference type="EMBL" id="MDQ0272492.1"/>
    </source>
</evidence>
<feature type="binding site" evidence="7">
    <location>
        <position position="20"/>
    </location>
    <ligand>
        <name>substrate</name>
    </ligand>
</feature>
<feature type="binding site" evidence="7">
    <location>
        <position position="173"/>
    </location>
    <ligand>
        <name>Zn(2+)</name>
        <dbReference type="ChEBI" id="CHEBI:29105"/>
        <label>2</label>
    </ligand>
</feature>
<dbReference type="PANTHER" id="PTHR31118:SF32">
    <property type="entry name" value="KYNURENINE FORMAMIDASE"/>
    <property type="match status" value="1"/>
</dbReference>
<evidence type="ECO:0000313" key="9">
    <source>
        <dbReference type="Proteomes" id="UP001238088"/>
    </source>
</evidence>
<proteinExistence type="inferred from homology"/>
<dbReference type="Gene3D" id="3.50.30.50">
    <property type="entry name" value="Putative cyclase"/>
    <property type="match status" value="1"/>
</dbReference>
<evidence type="ECO:0000256" key="4">
    <source>
        <dbReference type="ARBA" id="ARBA00022833"/>
    </source>
</evidence>
<feature type="binding site" evidence="7">
    <location>
        <position position="56"/>
    </location>
    <ligand>
        <name>Zn(2+)</name>
        <dbReference type="ChEBI" id="CHEBI:29105"/>
        <label>1</label>
    </ligand>
</feature>
<evidence type="ECO:0000256" key="3">
    <source>
        <dbReference type="ARBA" id="ARBA00022801"/>
    </source>
</evidence>
<comment type="catalytic activity">
    <reaction evidence="6 7">
        <text>N-formyl-L-kynurenine + H2O = L-kynurenine + formate + H(+)</text>
        <dbReference type="Rhea" id="RHEA:13009"/>
        <dbReference type="ChEBI" id="CHEBI:15377"/>
        <dbReference type="ChEBI" id="CHEBI:15378"/>
        <dbReference type="ChEBI" id="CHEBI:15740"/>
        <dbReference type="ChEBI" id="CHEBI:57959"/>
        <dbReference type="ChEBI" id="CHEBI:58629"/>
        <dbReference type="EC" id="3.5.1.9"/>
    </reaction>
</comment>
<keyword evidence="5 7" id="KW-0823">Tryptophan catabolism</keyword>